<dbReference type="EMBL" id="CM027687">
    <property type="protein sequence ID" value="KAG0520761.1"/>
    <property type="molecule type" value="Genomic_DNA"/>
</dbReference>
<accession>A0A921QHT1</accession>
<feature type="compositionally biased region" description="Basic residues" evidence="1">
    <location>
        <begin position="323"/>
        <end position="333"/>
    </location>
</feature>
<proteinExistence type="predicted"/>
<evidence type="ECO:0000313" key="2">
    <source>
        <dbReference type="EMBL" id="KAG0520761.1"/>
    </source>
</evidence>
<organism evidence="2 3">
    <name type="scientific">Sorghum bicolor</name>
    <name type="common">Sorghum</name>
    <name type="synonym">Sorghum vulgare</name>
    <dbReference type="NCBI Taxonomy" id="4558"/>
    <lineage>
        <taxon>Eukaryota</taxon>
        <taxon>Viridiplantae</taxon>
        <taxon>Streptophyta</taxon>
        <taxon>Embryophyta</taxon>
        <taxon>Tracheophyta</taxon>
        <taxon>Spermatophyta</taxon>
        <taxon>Magnoliopsida</taxon>
        <taxon>Liliopsida</taxon>
        <taxon>Poales</taxon>
        <taxon>Poaceae</taxon>
        <taxon>PACMAD clade</taxon>
        <taxon>Panicoideae</taxon>
        <taxon>Andropogonodae</taxon>
        <taxon>Andropogoneae</taxon>
        <taxon>Sorghinae</taxon>
        <taxon>Sorghum</taxon>
    </lineage>
</organism>
<feature type="compositionally biased region" description="Basic and acidic residues" evidence="1">
    <location>
        <begin position="258"/>
        <end position="273"/>
    </location>
</feature>
<dbReference type="Proteomes" id="UP000807115">
    <property type="component" value="Chromosome 8"/>
</dbReference>
<feature type="compositionally biased region" description="Acidic residues" evidence="1">
    <location>
        <begin position="563"/>
        <end position="584"/>
    </location>
</feature>
<feature type="region of interest" description="Disordered" evidence="1">
    <location>
        <begin position="323"/>
        <end position="390"/>
    </location>
</feature>
<feature type="region of interest" description="Disordered" evidence="1">
    <location>
        <begin position="193"/>
        <end position="285"/>
    </location>
</feature>
<feature type="compositionally biased region" description="Polar residues" evidence="1">
    <location>
        <begin position="92"/>
        <end position="102"/>
    </location>
</feature>
<feature type="compositionally biased region" description="Polar residues" evidence="1">
    <location>
        <begin position="133"/>
        <end position="150"/>
    </location>
</feature>
<name>A0A921QHT1_SORBI</name>
<reference evidence="2" key="2">
    <citation type="submission" date="2020-10" db="EMBL/GenBank/DDBJ databases">
        <authorList>
            <person name="Cooper E.A."/>
            <person name="Brenton Z.W."/>
            <person name="Flinn B.S."/>
            <person name="Jenkins J."/>
            <person name="Shu S."/>
            <person name="Flowers D."/>
            <person name="Luo F."/>
            <person name="Wang Y."/>
            <person name="Xia P."/>
            <person name="Barry K."/>
            <person name="Daum C."/>
            <person name="Lipzen A."/>
            <person name="Yoshinaga Y."/>
            <person name="Schmutz J."/>
            <person name="Saski C."/>
            <person name="Vermerris W."/>
            <person name="Kresovich S."/>
        </authorList>
    </citation>
    <scope>NUCLEOTIDE SEQUENCE</scope>
</reference>
<dbReference type="AlphaFoldDB" id="A0A921QHT1"/>
<sequence>MSGVHPVFHVSQLRKCLKLPEEEVPIETLDLQETLEYREYPVRILDRATKETRSSTIPMCKVLWSNHTEREATWEKESELQLRYPHLFESATPPTAQRSPTRTCAHPSGPAPRAGPSTRTPTRARVRCGPTPHATTAQRSPGSACSQARQRPTPHPARLTGGPCRSSPTSLPFICFLPSASAMVTTPRPAFDRTSAAGFPSPSALNHSATTPRLSRHPPGSARKEREEEGGNRAIEPPKPPEQRRSPRRLLPLPRDGIPARHCEHRHGLDSPRQRNPPSTATAGMPRFCLPMSPITCAMAAVANTPKASPFCTLLVRTAHSHARNAHSGRSKARPLLSHRGGRSGNAHACTRGHALATQGRLGPQSGGTAPTRHGRPLPHPGPGTSTHPRRRLAYRLALARALRHQRNVRARAKQEGGTGRGKRPSERRRSAACSLGAVEKGENRGRSAAGPWLHLAHREPKRERSGSGPSPPKPSQRSTSRDVNHGRLCTSAPPPRLLAIGPNPEGRSPGTPTQQQQAAATRPSWATPPGASPRFPSLATALGRIEPMPQVAYHDHMSSLTDPEEPTTEEYDPDYTEELEDDLPGGTSHPTS</sequence>
<protein>
    <recommendedName>
        <fullName evidence="4">Chromo domain-containing protein</fullName>
    </recommendedName>
</protein>
<feature type="region of interest" description="Disordered" evidence="1">
    <location>
        <begin position="90"/>
        <end position="165"/>
    </location>
</feature>
<feature type="compositionally biased region" description="Polar residues" evidence="1">
    <location>
        <begin position="203"/>
        <end position="213"/>
    </location>
</feature>
<comment type="caution">
    <text evidence="2">The sequence shown here is derived from an EMBL/GenBank/DDBJ whole genome shotgun (WGS) entry which is preliminary data.</text>
</comment>
<feature type="region of interest" description="Disordered" evidence="1">
    <location>
        <begin position="405"/>
        <end position="593"/>
    </location>
</feature>
<reference evidence="2" key="1">
    <citation type="journal article" date="2019" name="BMC Genomics">
        <title>A new reference genome for Sorghum bicolor reveals high levels of sequence similarity between sweet and grain genotypes: implications for the genetics of sugar metabolism.</title>
        <authorList>
            <person name="Cooper E.A."/>
            <person name="Brenton Z.W."/>
            <person name="Flinn B.S."/>
            <person name="Jenkins J."/>
            <person name="Shu S."/>
            <person name="Flowers D."/>
            <person name="Luo F."/>
            <person name="Wang Y."/>
            <person name="Xia P."/>
            <person name="Barry K."/>
            <person name="Daum C."/>
            <person name="Lipzen A."/>
            <person name="Yoshinaga Y."/>
            <person name="Schmutz J."/>
            <person name="Saski C."/>
            <person name="Vermerris W."/>
            <person name="Kresovich S."/>
        </authorList>
    </citation>
    <scope>NUCLEOTIDE SEQUENCE</scope>
</reference>
<evidence type="ECO:0000313" key="3">
    <source>
        <dbReference type="Proteomes" id="UP000807115"/>
    </source>
</evidence>
<dbReference type="PANTHER" id="PTHR46148:SF57">
    <property type="entry name" value="OS12G0499874 PROTEIN"/>
    <property type="match status" value="1"/>
</dbReference>
<feature type="compositionally biased region" description="Basic and acidic residues" evidence="1">
    <location>
        <begin position="457"/>
        <end position="466"/>
    </location>
</feature>
<gene>
    <name evidence="2" type="ORF">BDA96_08G101900</name>
</gene>
<evidence type="ECO:0008006" key="4">
    <source>
        <dbReference type="Google" id="ProtNLM"/>
    </source>
</evidence>
<dbReference type="PANTHER" id="PTHR46148">
    <property type="entry name" value="CHROMO DOMAIN-CONTAINING PROTEIN"/>
    <property type="match status" value="1"/>
</dbReference>
<feature type="compositionally biased region" description="Basic and acidic residues" evidence="1">
    <location>
        <begin position="222"/>
        <end position="231"/>
    </location>
</feature>
<evidence type="ECO:0000256" key="1">
    <source>
        <dbReference type="SAM" id="MobiDB-lite"/>
    </source>
</evidence>